<dbReference type="AlphaFoldDB" id="A0A3N2QAU1"/>
<dbReference type="GeneID" id="39577984"/>
<keyword evidence="3" id="KW-1185">Reference proteome</keyword>
<dbReference type="EMBL" id="ML119051">
    <property type="protein sequence ID" value="ROT43765.1"/>
    <property type="molecule type" value="Genomic_DNA"/>
</dbReference>
<dbReference type="STRING" id="1314773.A0A3N2QAU1"/>
<reference evidence="2 3" key="1">
    <citation type="journal article" date="2018" name="Mol. Ecol.">
        <title>The obligate alkalophilic soda-lake fungus Sodiomyces alkalinus has shifted to a protein diet.</title>
        <authorList>
            <person name="Grum-Grzhimaylo A.A."/>
            <person name="Falkoski D.L."/>
            <person name="van den Heuvel J."/>
            <person name="Valero-Jimenez C.A."/>
            <person name="Min B."/>
            <person name="Choi I.G."/>
            <person name="Lipzen A."/>
            <person name="Daum C.G."/>
            <person name="Aanen D.K."/>
            <person name="Tsang A."/>
            <person name="Henrissat B."/>
            <person name="Bilanenko E.N."/>
            <person name="de Vries R.P."/>
            <person name="van Kan J.A.L."/>
            <person name="Grigoriev I.V."/>
            <person name="Debets A.J.M."/>
        </authorList>
    </citation>
    <scope>NUCLEOTIDE SEQUENCE [LARGE SCALE GENOMIC DNA]</scope>
    <source>
        <strain evidence="2 3">F11</strain>
    </source>
</reference>
<sequence length="164" mass="18273">MLKEGGAGASSKQARNGPHKHRRDLSVNLAARTSKRPSGVKHNPEEPRQQSQIPPADNVREPRAARRDEGFSDEVWEQLQQDAAAETQRELERGAEGEAGQGPPGGGRQAQEEAEAKEKLKMRGKCPVGYHWVRQQGDIVKRWGPPSMISYLSTNLFFSLFTFE</sequence>
<dbReference type="RefSeq" id="XP_028471571.1">
    <property type="nucleotide sequence ID" value="XM_028609506.1"/>
</dbReference>
<protein>
    <submittedName>
        <fullName evidence="2">Uncharacterized protein</fullName>
    </submittedName>
</protein>
<evidence type="ECO:0000313" key="3">
    <source>
        <dbReference type="Proteomes" id="UP000272025"/>
    </source>
</evidence>
<feature type="compositionally biased region" description="Basic and acidic residues" evidence="1">
    <location>
        <begin position="110"/>
        <end position="121"/>
    </location>
</feature>
<organism evidence="2 3">
    <name type="scientific">Sodiomyces alkalinus (strain CBS 110278 / VKM F-3762 / F11)</name>
    <name type="common">Alkaliphilic filamentous fungus</name>
    <dbReference type="NCBI Taxonomy" id="1314773"/>
    <lineage>
        <taxon>Eukaryota</taxon>
        <taxon>Fungi</taxon>
        <taxon>Dikarya</taxon>
        <taxon>Ascomycota</taxon>
        <taxon>Pezizomycotina</taxon>
        <taxon>Sordariomycetes</taxon>
        <taxon>Hypocreomycetidae</taxon>
        <taxon>Glomerellales</taxon>
        <taxon>Plectosphaerellaceae</taxon>
        <taxon>Sodiomyces</taxon>
    </lineage>
</organism>
<evidence type="ECO:0000313" key="2">
    <source>
        <dbReference type="EMBL" id="ROT43765.1"/>
    </source>
</evidence>
<proteinExistence type="predicted"/>
<feature type="region of interest" description="Disordered" evidence="1">
    <location>
        <begin position="1"/>
        <end position="121"/>
    </location>
</feature>
<feature type="compositionally biased region" description="Basic and acidic residues" evidence="1">
    <location>
        <begin position="87"/>
        <end position="96"/>
    </location>
</feature>
<gene>
    <name evidence="2" type="ORF">SODALDRAFT_320150</name>
</gene>
<evidence type="ECO:0000256" key="1">
    <source>
        <dbReference type="SAM" id="MobiDB-lite"/>
    </source>
</evidence>
<dbReference type="Proteomes" id="UP000272025">
    <property type="component" value="Unassembled WGS sequence"/>
</dbReference>
<name>A0A3N2QAU1_SODAK</name>
<feature type="compositionally biased region" description="Basic and acidic residues" evidence="1">
    <location>
        <begin position="58"/>
        <end position="70"/>
    </location>
</feature>
<feature type="compositionally biased region" description="Gly residues" evidence="1">
    <location>
        <begin position="97"/>
        <end position="108"/>
    </location>
</feature>
<accession>A0A3N2QAU1</accession>